<evidence type="ECO:0000256" key="1">
    <source>
        <dbReference type="ARBA" id="ARBA00038240"/>
    </source>
</evidence>
<protein>
    <submittedName>
        <fullName evidence="3">Phosphotransferase enzyme family protein</fullName>
    </submittedName>
</protein>
<dbReference type="Proteomes" id="UP001597114">
    <property type="component" value="Unassembled WGS sequence"/>
</dbReference>
<comment type="similarity">
    <text evidence="1">Belongs to the pseudomonas-type ThrB family.</text>
</comment>
<dbReference type="InterPro" id="IPR002575">
    <property type="entry name" value="Aminoglycoside_PTrfase"/>
</dbReference>
<dbReference type="InterPro" id="IPR011009">
    <property type="entry name" value="Kinase-like_dom_sf"/>
</dbReference>
<dbReference type="PANTHER" id="PTHR21064">
    <property type="entry name" value="AMINOGLYCOSIDE PHOSPHOTRANSFERASE DOMAIN-CONTAINING PROTEIN-RELATED"/>
    <property type="match status" value="1"/>
</dbReference>
<proteinExistence type="inferred from homology"/>
<gene>
    <name evidence="3" type="ORF">ACFSJD_05550</name>
</gene>
<feature type="domain" description="Aminoglycoside phosphotransferase" evidence="2">
    <location>
        <begin position="50"/>
        <end position="235"/>
    </location>
</feature>
<evidence type="ECO:0000259" key="2">
    <source>
        <dbReference type="Pfam" id="PF01636"/>
    </source>
</evidence>
<reference evidence="4" key="1">
    <citation type="journal article" date="2019" name="Int. J. Syst. Evol. Microbiol.">
        <title>The Global Catalogue of Microorganisms (GCM) 10K type strain sequencing project: providing services to taxonomists for standard genome sequencing and annotation.</title>
        <authorList>
            <consortium name="The Broad Institute Genomics Platform"/>
            <consortium name="The Broad Institute Genome Sequencing Center for Infectious Disease"/>
            <person name="Wu L."/>
            <person name="Ma J."/>
        </authorList>
    </citation>
    <scope>NUCLEOTIDE SEQUENCE [LARGE SCALE GENOMIC DNA]</scope>
    <source>
        <strain evidence="4">CCM 7043</strain>
    </source>
</reference>
<dbReference type="InterPro" id="IPR050249">
    <property type="entry name" value="Pseudomonas-type_ThrB"/>
</dbReference>
<accession>A0ABW4EPP3</accession>
<dbReference type="Gene3D" id="3.30.200.20">
    <property type="entry name" value="Phosphorylase Kinase, domain 1"/>
    <property type="match status" value="1"/>
</dbReference>
<dbReference type="EMBL" id="JBHUCO010000006">
    <property type="protein sequence ID" value="MFD1516941.1"/>
    <property type="molecule type" value="Genomic_DNA"/>
</dbReference>
<organism evidence="3 4">
    <name type="scientific">Pseudonocardia yunnanensis</name>
    <dbReference type="NCBI Taxonomy" id="58107"/>
    <lineage>
        <taxon>Bacteria</taxon>
        <taxon>Bacillati</taxon>
        <taxon>Actinomycetota</taxon>
        <taxon>Actinomycetes</taxon>
        <taxon>Pseudonocardiales</taxon>
        <taxon>Pseudonocardiaceae</taxon>
        <taxon>Pseudonocardia</taxon>
    </lineage>
</organism>
<evidence type="ECO:0000313" key="3">
    <source>
        <dbReference type="EMBL" id="MFD1516941.1"/>
    </source>
</evidence>
<dbReference type="PANTHER" id="PTHR21064:SF6">
    <property type="entry name" value="AMINOGLYCOSIDE PHOSPHOTRANSFERASE DOMAIN-CONTAINING PROTEIN"/>
    <property type="match status" value="1"/>
</dbReference>
<dbReference type="SUPFAM" id="SSF56112">
    <property type="entry name" value="Protein kinase-like (PK-like)"/>
    <property type="match status" value="1"/>
</dbReference>
<dbReference type="RefSeq" id="WP_344728995.1">
    <property type="nucleotide sequence ID" value="NZ_BAAAUS010000059.1"/>
</dbReference>
<comment type="caution">
    <text evidence="3">The sequence shown here is derived from an EMBL/GenBank/DDBJ whole genome shotgun (WGS) entry which is preliminary data.</text>
</comment>
<evidence type="ECO:0000313" key="4">
    <source>
        <dbReference type="Proteomes" id="UP001597114"/>
    </source>
</evidence>
<keyword evidence="4" id="KW-1185">Reference proteome</keyword>
<dbReference type="Gene3D" id="3.90.1200.10">
    <property type="match status" value="1"/>
</dbReference>
<sequence length="331" mass="36809">MTLPADRVLDRTGQEHPLDELADMWPLRGWMELERVPGGKNEHLRLFARDGIHYLRRSYRSKPRAELVAQLELMRLLRSRGFPAPEVVPARTGADHVEIAGRLWIATRGVAGTPFDDDSPAHLRALGRTLGWYHRVVAGQPSAAQEPILLTELRRRVDGGDLEPGLHARAARVVERLTGLLPDLPRVTVHGGARRSSLIFDGDQVAGVLDFDSAHPDVRVLDLAVAVHDVGKVYTRLGEADHKVALNLDRIAELLDAYRSEVRPTAAEVTALPLLLEAKRLKRSLGRRLRVVQGESLSENDHAKIRMEDSRLAWLDEHRDAVAGICSEVLA</sequence>
<name>A0ABW4EPP3_9PSEU</name>
<dbReference type="Pfam" id="PF01636">
    <property type="entry name" value="APH"/>
    <property type="match status" value="1"/>
</dbReference>